<reference evidence="10" key="1">
    <citation type="journal article" date="2023" name="Science">
        <title>Genome structures resolve the early diversification of teleost fishes.</title>
        <authorList>
            <person name="Parey E."/>
            <person name="Louis A."/>
            <person name="Montfort J."/>
            <person name="Bouchez O."/>
            <person name="Roques C."/>
            <person name="Iampietro C."/>
            <person name="Lluch J."/>
            <person name="Castinel A."/>
            <person name="Donnadieu C."/>
            <person name="Desvignes T."/>
            <person name="Floi Bucao C."/>
            <person name="Jouanno E."/>
            <person name="Wen M."/>
            <person name="Mejri S."/>
            <person name="Dirks R."/>
            <person name="Jansen H."/>
            <person name="Henkel C."/>
            <person name="Chen W.J."/>
            <person name="Zahm M."/>
            <person name="Cabau C."/>
            <person name="Klopp C."/>
            <person name="Thompson A.W."/>
            <person name="Robinson-Rechavi M."/>
            <person name="Braasch I."/>
            <person name="Lecointre G."/>
            <person name="Bobe J."/>
            <person name="Postlethwait J.H."/>
            <person name="Berthelot C."/>
            <person name="Roest Crollius H."/>
            <person name="Guiguen Y."/>
        </authorList>
    </citation>
    <scope>NUCLEOTIDE SEQUENCE</scope>
    <source>
        <strain evidence="10">NC1722</strain>
    </source>
</reference>
<evidence type="ECO:0000256" key="6">
    <source>
        <dbReference type="ARBA" id="ARBA00023136"/>
    </source>
</evidence>
<dbReference type="GO" id="GO:0012505">
    <property type="term" value="C:endomembrane system"/>
    <property type="evidence" value="ECO:0007669"/>
    <property type="project" value="TreeGrafter"/>
</dbReference>
<feature type="transmembrane region" description="Helical" evidence="9">
    <location>
        <begin position="384"/>
        <end position="407"/>
    </location>
</feature>
<comment type="caution">
    <text evidence="10">The sequence shown here is derived from an EMBL/GenBank/DDBJ whole genome shotgun (WGS) entry which is preliminary data.</text>
</comment>
<evidence type="ECO:0000256" key="1">
    <source>
        <dbReference type="ARBA" id="ARBA00004370"/>
    </source>
</evidence>
<dbReference type="Pfam" id="PF10267">
    <property type="entry name" value="Tmemb_cc2"/>
    <property type="match status" value="1"/>
</dbReference>
<dbReference type="PANTHER" id="PTHR17613">
    <property type="entry name" value="CEREBRAL PROTEIN-11-RELATED"/>
    <property type="match status" value="1"/>
</dbReference>
<evidence type="ECO:0000256" key="3">
    <source>
        <dbReference type="ARBA" id="ARBA00022692"/>
    </source>
</evidence>
<proteinExistence type="inferred from homology"/>
<keyword evidence="11" id="KW-1185">Reference proteome</keyword>
<dbReference type="EMBL" id="JAINUG010000055">
    <property type="protein sequence ID" value="KAJ8404047.1"/>
    <property type="molecule type" value="Genomic_DNA"/>
</dbReference>
<keyword evidence="5 7" id="KW-0175">Coiled coil</keyword>
<evidence type="ECO:0000256" key="8">
    <source>
        <dbReference type="SAM" id="MobiDB-lite"/>
    </source>
</evidence>
<comment type="subcellular location">
    <subcellularLocation>
        <location evidence="1">Membrane</location>
    </subcellularLocation>
</comment>
<evidence type="ECO:0000256" key="2">
    <source>
        <dbReference type="ARBA" id="ARBA00008108"/>
    </source>
</evidence>
<evidence type="ECO:0000256" key="7">
    <source>
        <dbReference type="SAM" id="Coils"/>
    </source>
</evidence>
<evidence type="ECO:0000313" key="11">
    <source>
        <dbReference type="Proteomes" id="UP001221898"/>
    </source>
</evidence>
<organism evidence="10 11">
    <name type="scientific">Aldrovandia affinis</name>
    <dbReference type="NCBI Taxonomy" id="143900"/>
    <lineage>
        <taxon>Eukaryota</taxon>
        <taxon>Metazoa</taxon>
        <taxon>Chordata</taxon>
        <taxon>Craniata</taxon>
        <taxon>Vertebrata</taxon>
        <taxon>Euteleostomi</taxon>
        <taxon>Actinopterygii</taxon>
        <taxon>Neopterygii</taxon>
        <taxon>Teleostei</taxon>
        <taxon>Notacanthiformes</taxon>
        <taxon>Halosauridae</taxon>
        <taxon>Aldrovandia</taxon>
    </lineage>
</organism>
<protein>
    <submittedName>
        <fullName evidence="10">Uncharacterized protein</fullName>
    </submittedName>
</protein>
<feature type="compositionally biased region" description="Low complexity" evidence="8">
    <location>
        <begin position="230"/>
        <end position="244"/>
    </location>
</feature>
<dbReference type="InterPro" id="IPR019394">
    <property type="entry name" value="TEX28/TMCC"/>
</dbReference>
<dbReference type="Proteomes" id="UP001221898">
    <property type="component" value="Unassembled WGS sequence"/>
</dbReference>
<evidence type="ECO:0000256" key="9">
    <source>
        <dbReference type="SAM" id="Phobius"/>
    </source>
</evidence>
<feature type="coiled-coil region" evidence="7">
    <location>
        <begin position="310"/>
        <end position="366"/>
    </location>
</feature>
<feature type="compositionally biased region" description="Basic and acidic residues" evidence="8">
    <location>
        <begin position="19"/>
        <end position="32"/>
    </location>
</feature>
<dbReference type="PANTHER" id="PTHR17613:SF11">
    <property type="entry name" value="TRANSMEMBRANE AND COILED-COIL DOMAINS PROTEIN 1"/>
    <property type="match status" value="1"/>
</dbReference>
<feature type="region of interest" description="Disordered" evidence="8">
    <location>
        <begin position="210"/>
        <end position="253"/>
    </location>
</feature>
<keyword evidence="4 9" id="KW-1133">Transmembrane helix</keyword>
<name>A0AAD7SL51_9TELE</name>
<gene>
    <name evidence="10" type="ORF">AAFF_G00343970</name>
</gene>
<evidence type="ECO:0000256" key="5">
    <source>
        <dbReference type="ARBA" id="ARBA00023054"/>
    </source>
</evidence>
<feature type="region of interest" description="Disordered" evidence="8">
    <location>
        <begin position="14"/>
        <end position="33"/>
    </location>
</feature>
<dbReference type="GO" id="GO:0016020">
    <property type="term" value="C:membrane"/>
    <property type="evidence" value="ECO:0007669"/>
    <property type="project" value="UniProtKB-SubCell"/>
</dbReference>
<feature type="coiled-coil region" evidence="7">
    <location>
        <begin position="75"/>
        <end position="102"/>
    </location>
</feature>
<keyword evidence="3 9" id="KW-0812">Transmembrane</keyword>
<dbReference type="AlphaFoldDB" id="A0AAD7SL51"/>
<keyword evidence="6 9" id="KW-0472">Membrane</keyword>
<evidence type="ECO:0000313" key="10">
    <source>
        <dbReference type="EMBL" id="KAJ8404047.1"/>
    </source>
</evidence>
<comment type="similarity">
    <text evidence="2">Belongs to the TEX28 family.</text>
</comment>
<accession>A0AAD7SL51</accession>
<evidence type="ECO:0000256" key="4">
    <source>
        <dbReference type="ARBA" id="ARBA00022989"/>
    </source>
</evidence>
<feature type="transmembrane region" description="Helical" evidence="9">
    <location>
        <begin position="419"/>
        <end position="437"/>
    </location>
</feature>
<sequence>MWEELVAQVPLFDPTVKSSSEDPSRSSNEKIDMPFATGTVPSLLKMCWQKKGNCSNDVQLEASLVPVEGVCPPEILRSRQVIVQLQQKILQLTEQITVEQAAGVNNVAEYLRLVNNVDQQQSTRIKQVFEKKNQKTAQTVRKLQKKLDLCKRKLTEVEQGGPARQHKDMHQSQGDVGARVVTKPQEGASLVYNRFGSTENVCLASREWQEELTGEEVQSSPRYVSEDEASTATSGSGGPHSTSGVPEPPPSPRATLRNLQSLGLNVIFHQLQDIGRSQACLQDALEKLKDHYKKDELLMQDQRLWCNRMEEQLNDLIELNQNNMLILEQELASVEERITYQCNERAKDMQEALEAYQTRIFNMELQQQQQGGQMGAEDQPRDPLLGNLITVLLALISMLLICVSTAANCTVPLLKTRSRILGSLLLLLLLAILWGNWDTLTPYLDQVLEVYA</sequence>
<feature type="region of interest" description="Disordered" evidence="8">
    <location>
        <begin position="157"/>
        <end position="177"/>
    </location>
</feature>